<dbReference type="RefSeq" id="WP_180572010.1">
    <property type="nucleotide sequence ID" value="NZ_JACCKB010000251.1"/>
</dbReference>
<dbReference type="InterPro" id="IPR050437">
    <property type="entry name" value="Ribos_protein_bS1-like"/>
</dbReference>
<evidence type="ECO:0000256" key="3">
    <source>
        <dbReference type="ARBA" id="ARBA00023274"/>
    </source>
</evidence>
<dbReference type="InterPro" id="IPR012340">
    <property type="entry name" value="NA-bd_OB-fold"/>
</dbReference>
<dbReference type="GO" id="GO:0003729">
    <property type="term" value="F:mRNA binding"/>
    <property type="evidence" value="ECO:0007669"/>
    <property type="project" value="TreeGrafter"/>
</dbReference>
<name>A0A853I852_9GAMM</name>
<dbReference type="GO" id="GO:0022627">
    <property type="term" value="C:cytosolic small ribosomal subunit"/>
    <property type="evidence" value="ECO:0007669"/>
    <property type="project" value="TreeGrafter"/>
</dbReference>
<gene>
    <name evidence="5" type="ORF">H0A36_29065</name>
</gene>
<dbReference type="InterPro" id="IPR003029">
    <property type="entry name" value="S1_domain"/>
</dbReference>
<dbReference type="PROSITE" id="PS50126">
    <property type="entry name" value="S1"/>
    <property type="match status" value="1"/>
</dbReference>
<dbReference type="Proteomes" id="UP000569732">
    <property type="component" value="Unassembled WGS sequence"/>
</dbReference>
<accession>A0A853I852</accession>
<keyword evidence="3" id="KW-0687">Ribonucleoprotein</keyword>
<evidence type="ECO:0000256" key="2">
    <source>
        <dbReference type="ARBA" id="ARBA00022980"/>
    </source>
</evidence>
<dbReference type="AlphaFoldDB" id="A0A853I852"/>
<evidence type="ECO:0000256" key="1">
    <source>
        <dbReference type="ARBA" id="ARBA00006767"/>
    </source>
</evidence>
<proteinExistence type="inferred from homology"/>
<keyword evidence="2" id="KW-0689">Ribosomal protein</keyword>
<evidence type="ECO:0000259" key="4">
    <source>
        <dbReference type="PROSITE" id="PS50126"/>
    </source>
</evidence>
<protein>
    <submittedName>
        <fullName evidence="5">S1 RNA-binding domain-containing protein</fullName>
    </submittedName>
</protein>
<comment type="similarity">
    <text evidence="1">Belongs to the bacterial ribosomal protein bS1 family.</text>
</comment>
<dbReference type="GO" id="GO:0003735">
    <property type="term" value="F:structural constituent of ribosome"/>
    <property type="evidence" value="ECO:0007669"/>
    <property type="project" value="TreeGrafter"/>
</dbReference>
<feature type="domain" description="S1 motif" evidence="4">
    <location>
        <begin position="17"/>
        <end position="86"/>
    </location>
</feature>
<evidence type="ECO:0000313" key="6">
    <source>
        <dbReference type="Proteomes" id="UP000569732"/>
    </source>
</evidence>
<evidence type="ECO:0000313" key="5">
    <source>
        <dbReference type="EMBL" id="NYZ70070.1"/>
    </source>
</evidence>
<dbReference type="PANTHER" id="PTHR10724:SF7">
    <property type="entry name" value="SMALL RIBOSOMAL SUBUNIT PROTEIN BS1C"/>
    <property type="match status" value="1"/>
</dbReference>
<keyword evidence="6" id="KW-1185">Reference proteome</keyword>
<dbReference type="GO" id="GO:0006412">
    <property type="term" value="P:translation"/>
    <property type="evidence" value="ECO:0007669"/>
    <property type="project" value="TreeGrafter"/>
</dbReference>
<dbReference type="SUPFAM" id="SSF50249">
    <property type="entry name" value="Nucleic acid-binding proteins"/>
    <property type="match status" value="1"/>
</dbReference>
<dbReference type="PANTHER" id="PTHR10724">
    <property type="entry name" value="30S RIBOSOMAL PROTEIN S1"/>
    <property type="match status" value="1"/>
</dbReference>
<dbReference type="Gene3D" id="2.40.50.140">
    <property type="entry name" value="Nucleic acid-binding proteins"/>
    <property type="match status" value="1"/>
</dbReference>
<organism evidence="5 6">
    <name type="scientific">Spartinivicinus marinus</name>
    <dbReference type="NCBI Taxonomy" id="2994442"/>
    <lineage>
        <taxon>Bacteria</taxon>
        <taxon>Pseudomonadati</taxon>
        <taxon>Pseudomonadota</taxon>
        <taxon>Gammaproteobacteria</taxon>
        <taxon>Oceanospirillales</taxon>
        <taxon>Zooshikellaceae</taxon>
        <taxon>Spartinivicinus</taxon>
    </lineage>
</organism>
<dbReference type="EMBL" id="JACCKB010000251">
    <property type="protein sequence ID" value="NYZ70070.1"/>
    <property type="molecule type" value="Genomic_DNA"/>
</dbReference>
<reference evidence="5 6" key="1">
    <citation type="submission" date="2020-07" db="EMBL/GenBank/DDBJ databases">
        <title>Endozoicomonas sp. nov., isolated from sediment.</title>
        <authorList>
            <person name="Gu T."/>
        </authorList>
    </citation>
    <scope>NUCLEOTIDE SEQUENCE [LARGE SCALE GENOMIC DNA]</scope>
    <source>
        <strain evidence="5 6">SM1973</strain>
    </source>
</reference>
<sequence>MISKVTWNELKNILKKGSLIEGVIKKHEAYGVFVDIGYNFEGLIQITDFKDSGVMTPNEYPAIGEKVEAVVLGFKENNQQIWLGVKNSQIRAAKNNL</sequence>
<dbReference type="Pfam" id="PF00575">
    <property type="entry name" value="S1"/>
    <property type="match status" value="1"/>
</dbReference>
<dbReference type="SMART" id="SM00316">
    <property type="entry name" value="S1"/>
    <property type="match status" value="1"/>
</dbReference>
<comment type="caution">
    <text evidence="5">The sequence shown here is derived from an EMBL/GenBank/DDBJ whole genome shotgun (WGS) entry which is preliminary data.</text>
</comment>